<dbReference type="Gene3D" id="2.60.120.620">
    <property type="entry name" value="q2cbj1_9rhob like domain"/>
    <property type="match status" value="1"/>
</dbReference>
<dbReference type="InterPro" id="IPR012668">
    <property type="entry name" value="CHP02466"/>
</dbReference>
<keyword evidence="2" id="KW-1185">Reference proteome</keyword>
<accession>A0A0E3FDJ5</accession>
<dbReference type="OrthoDB" id="19082at10239"/>
<sequence>MFNETLFSIGITRLQLDGLNNEVLSNLIEENCKTSCSDEVRTTQDAITNALYSERGIMPDAHPELVKLNDTILKHTQIILDGIIANPKIDYVTTYIKRIWGNRNVNKDISLPHAHRDSFLSVVYYPVSEDGIIHFYSPFSDAFLAQVPIALSKKFHQYNSSYYEFPVSTGQLVIFPSMLCHYVPPTANKRMSIAYDIGVNHGNI</sequence>
<evidence type="ECO:0000313" key="2">
    <source>
        <dbReference type="Proteomes" id="UP000033010"/>
    </source>
</evidence>
<dbReference type="EMBL" id="KJ019071">
    <property type="protein sequence ID" value="AIX24439.1"/>
    <property type="molecule type" value="Genomic_DNA"/>
</dbReference>
<protein>
    <submittedName>
        <fullName evidence="1">Uncharacterized protein</fullName>
    </submittedName>
</protein>
<dbReference type="Pfam" id="PF13759">
    <property type="entry name" value="2OG-FeII_Oxy_5"/>
    <property type="match status" value="1"/>
</dbReference>
<dbReference type="GeneID" id="24171725"/>
<name>A0A0E3FDJ5_9CAUD</name>
<organism evidence="1 2">
    <name type="scientific">Synechococcus phage ACG-2014g</name>
    <dbReference type="NCBI Taxonomy" id="1493512"/>
    <lineage>
        <taxon>Viruses</taxon>
        <taxon>Duplodnaviria</taxon>
        <taxon>Heunggongvirae</taxon>
        <taxon>Uroviricota</taxon>
        <taxon>Caudoviricetes</taxon>
        <taxon>Pantevenvirales</taxon>
        <taxon>Kyanoviridae</taxon>
        <taxon>Macariavirus</taxon>
        <taxon>Macariavirus tuscon14g</taxon>
    </lineage>
</organism>
<gene>
    <name evidence="1" type="ORF">Syn7803US105_95</name>
</gene>
<dbReference type="RefSeq" id="YP_009133655.1">
    <property type="nucleotide sequence ID" value="NC_026924.1"/>
</dbReference>
<evidence type="ECO:0000313" key="1">
    <source>
        <dbReference type="EMBL" id="AIX24439.1"/>
    </source>
</evidence>
<dbReference type="Proteomes" id="UP000033010">
    <property type="component" value="Segment"/>
</dbReference>
<reference evidence="1 2" key="1">
    <citation type="submission" date="2013-12" db="EMBL/GenBank/DDBJ databases">
        <title>Ecological redundancy of diverse viral populations within a natural community.</title>
        <authorList>
            <person name="Gregory A.C."/>
            <person name="LaButti K."/>
            <person name="Copeland A."/>
            <person name="Woyke T."/>
            <person name="Sullivan M.B."/>
        </authorList>
    </citation>
    <scope>NUCLEOTIDE SEQUENCE [LARGE SCALE GENOMIC DNA]</scope>
    <source>
        <strain evidence="1">Syn7803US105</strain>
    </source>
</reference>
<dbReference type="KEGG" id="vg:24171725"/>
<proteinExistence type="predicted"/>